<protein>
    <submittedName>
        <fullName evidence="1">Uncharacterized protein</fullName>
    </submittedName>
</protein>
<sequence>MQWNLEGMQVYGMYLDDIPVSGMVTLSRVQYGGAVCHTVQLNEPITVYGAVRDRVILDHKFVSQVADTRHVV</sequence>
<proteinExistence type="predicted"/>
<accession>A0A6J5L625</accession>
<evidence type="ECO:0000313" key="1">
    <source>
        <dbReference type="EMBL" id="CAB4129831.1"/>
    </source>
</evidence>
<dbReference type="EMBL" id="LR796237">
    <property type="protein sequence ID" value="CAB4129831.1"/>
    <property type="molecule type" value="Genomic_DNA"/>
</dbReference>
<organism evidence="1">
    <name type="scientific">uncultured Caudovirales phage</name>
    <dbReference type="NCBI Taxonomy" id="2100421"/>
    <lineage>
        <taxon>Viruses</taxon>
        <taxon>Duplodnaviria</taxon>
        <taxon>Heunggongvirae</taxon>
        <taxon>Uroviricota</taxon>
        <taxon>Caudoviricetes</taxon>
        <taxon>Peduoviridae</taxon>
        <taxon>Maltschvirus</taxon>
        <taxon>Maltschvirus maltsch</taxon>
    </lineage>
</organism>
<reference evidence="1" key="1">
    <citation type="submission" date="2020-04" db="EMBL/GenBank/DDBJ databases">
        <authorList>
            <person name="Chiriac C."/>
            <person name="Salcher M."/>
            <person name="Ghai R."/>
            <person name="Kavagutti S V."/>
        </authorList>
    </citation>
    <scope>NUCLEOTIDE SEQUENCE</scope>
</reference>
<gene>
    <name evidence="1" type="ORF">UFOVP116_135</name>
</gene>
<name>A0A6J5L625_9CAUD</name>